<dbReference type="Proteomes" id="UP000813461">
    <property type="component" value="Unassembled WGS sequence"/>
</dbReference>
<evidence type="ECO:0000256" key="1">
    <source>
        <dbReference type="SAM" id="MobiDB-lite"/>
    </source>
</evidence>
<sequence>MATYFTPWTWSDSHQQHYTYRMSHDHKVLETIWSGPTDPSRDNSTPRTSAAPSGLPTLPATTSASSDTGALHNYTTSPPTSSSQGRRILGQPSEDNNTSRVDSPTASPERSVPSLYGPSLNTITSPPSWSRSPVPTNNQYITDPSRSSPHDNAGYNDPSTAQALSIARDQSRSTIASLPHDVQRTMRGLERRFIQSGTDAVDHEQLDPRFRRVSRNHQAYFFTPGRVFKMLWTEPAGLVNPGKTRNSTHFSTVRFGETAFSEIRRFVVVRNKGSFSQCIPVQTYGGRAATKPGLVMSDHGVIYTTAYPPYLLVGEALTKSSIQVETTGGESLEPTSRVNYGKAYAVEHNVKVLDIGMVLENHRYLIAHYFDSAMRGL</sequence>
<keyword evidence="4" id="KW-1185">Reference proteome</keyword>
<comment type="caution">
    <text evidence="3">The sequence shown here is derived from an EMBL/GenBank/DDBJ whole genome shotgun (WGS) entry which is preliminary data.</text>
</comment>
<feature type="region of interest" description="Disordered" evidence="1">
    <location>
        <begin position="32"/>
        <end position="159"/>
    </location>
</feature>
<feature type="compositionally biased region" description="Polar residues" evidence="1">
    <location>
        <begin position="119"/>
        <end position="147"/>
    </location>
</feature>
<dbReference type="Pfam" id="PF20233">
    <property type="entry name" value="DUF6590"/>
    <property type="match status" value="1"/>
</dbReference>
<dbReference type="AlphaFoldDB" id="A0A8K0RAJ3"/>
<gene>
    <name evidence="3" type="ORF">FB567DRAFT_518747</name>
</gene>
<dbReference type="PANTHER" id="PTHR35391">
    <property type="entry name" value="C2H2-TYPE DOMAIN-CONTAINING PROTEIN-RELATED"/>
    <property type="match status" value="1"/>
</dbReference>
<name>A0A8K0RAJ3_9PLEO</name>
<feature type="compositionally biased region" description="Polar residues" evidence="1">
    <location>
        <begin position="59"/>
        <end position="85"/>
    </location>
</feature>
<accession>A0A8K0RAJ3</accession>
<feature type="compositionally biased region" description="Polar residues" evidence="1">
    <location>
        <begin position="93"/>
        <end position="108"/>
    </location>
</feature>
<dbReference type="EMBL" id="JAGMVJ010000004">
    <property type="protein sequence ID" value="KAH7091466.1"/>
    <property type="molecule type" value="Genomic_DNA"/>
</dbReference>
<evidence type="ECO:0000313" key="3">
    <source>
        <dbReference type="EMBL" id="KAH7091466.1"/>
    </source>
</evidence>
<proteinExistence type="predicted"/>
<organism evidence="3 4">
    <name type="scientific">Paraphoma chrysanthemicola</name>
    <dbReference type="NCBI Taxonomy" id="798071"/>
    <lineage>
        <taxon>Eukaryota</taxon>
        <taxon>Fungi</taxon>
        <taxon>Dikarya</taxon>
        <taxon>Ascomycota</taxon>
        <taxon>Pezizomycotina</taxon>
        <taxon>Dothideomycetes</taxon>
        <taxon>Pleosporomycetidae</taxon>
        <taxon>Pleosporales</taxon>
        <taxon>Pleosporineae</taxon>
        <taxon>Phaeosphaeriaceae</taxon>
        <taxon>Paraphoma</taxon>
    </lineage>
</organism>
<protein>
    <recommendedName>
        <fullName evidence="2">DUF6590 domain-containing protein</fullName>
    </recommendedName>
</protein>
<feature type="compositionally biased region" description="Polar residues" evidence="1">
    <location>
        <begin position="42"/>
        <end position="51"/>
    </location>
</feature>
<dbReference type="InterPro" id="IPR046497">
    <property type="entry name" value="DUF6590"/>
</dbReference>
<dbReference type="OrthoDB" id="3559580at2759"/>
<evidence type="ECO:0000313" key="4">
    <source>
        <dbReference type="Proteomes" id="UP000813461"/>
    </source>
</evidence>
<dbReference type="PANTHER" id="PTHR35391:SF5">
    <property type="entry name" value="DUF6590 DOMAIN-CONTAINING PROTEIN"/>
    <property type="match status" value="1"/>
</dbReference>
<feature type="domain" description="DUF6590" evidence="2">
    <location>
        <begin position="220"/>
        <end position="362"/>
    </location>
</feature>
<evidence type="ECO:0000259" key="2">
    <source>
        <dbReference type="Pfam" id="PF20233"/>
    </source>
</evidence>
<reference evidence="3" key="1">
    <citation type="journal article" date="2021" name="Nat. Commun.">
        <title>Genetic determinants of endophytism in the Arabidopsis root mycobiome.</title>
        <authorList>
            <person name="Mesny F."/>
            <person name="Miyauchi S."/>
            <person name="Thiergart T."/>
            <person name="Pickel B."/>
            <person name="Atanasova L."/>
            <person name="Karlsson M."/>
            <person name="Huettel B."/>
            <person name="Barry K.W."/>
            <person name="Haridas S."/>
            <person name="Chen C."/>
            <person name="Bauer D."/>
            <person name="Andreopoulos W."/>
            <person name="Pangilinan J."/>
            <person name="LaButti K."/>
            <person name="Riley R."/>
            <person name="Lipzen A."/>
            <person name="Clum A."/>
            <person name="Drula E."/>
            <person name="Henrissat B."/>
            <person name="Kohler A."/>
            <person name="Grigoriev I.V."/>
            <person name="Martin F.M."/>
            <person name="Hacquard S."/>
        </authorList>
    </citation>
    <scope>NUCLEOTIDE SEQUENCE</scope>
    <source>
        <strain evidence="3">MPI-SDFR-AT-0120</strain>
    </source>
</reference>